<evidence type="ECO:0000256" key="6">
    <source>
        <dbReference type="ARBA" id="ARBA00023303"/>
    </source>
</evidence>
<evidence type="ECO:0000256" key="8">
    <source>
        <dbReference type="ARBA" id="ARBA00035585"/>
    </source>
</evidence>
<evidence type="ECO:0000256" key="2">
    <source>
        <dbReference type="ARBA" id="ARBA00022475"/>
    </source>
</evidence>
<feature type="transmembrane region" description="Helical" evidence="10">
    <location>
        <begin position="16"/>
        <end position="38"/>
    </location>
</feature>
<evidence type="ECO:0000313" key="12">
    <source>
        <dbReference type="Proteomes" id="UP000242662"/>
    </source>
</evidence>
<keyword evidence="12" id="KW-1185">Reference proteome</keyword>
<reference evidence="12" key="1">
    <citation type="submission" date="2016-09" db="EMBL/GenBank/DDBJ databases">
        <authorList>
            <person name="Varghese N."/>
            <person name="Submissions S."/>
        </authorList>
    </citation>
    <scope>NUCLEOTIDE SEQUENCE [LARGE SCALE GENOMIC DNA]</scope>
    <source>
        <strain evidence="12">25nlg</strain>
    </source>
</reference>
<evidence type="ECO:0000256" key="4">
    <source>
        <dbReference type="ARBA" id="ARBA00022989"/>
    </source>
</evidence>
<feature type="transmembrane region" description="Helical" evidence="10">
    <location>
        <begin position="50"/>
        <end position="69"/>
    </location>
</feature>
<proteinExistence type="inferred from homology"/>
<comment type="function">
    <text evidence="9 10">Fluoride-specific ion channel. Important for reducing fluoride concentration in the cell, thus reducing its toxicity.</text>
</comment>
<protein>
    <recommendedName>
        <fullName evidence="10">Fluoride-specific ion channel FluC</fullName>
    </recommendedName>
</protein>
<evidence type="ECO:0000313" key="11">
    <source>
        <dbReference type="EMBL" id="SDC39487.1"/>
    </source>
</evidence>
<evidence type="ECO:0000256" key="9">
    <source>
        <dbReference type="ARBA" id="ARBA00049940"/>
    </source>
</evidence>
<comment type="caution">
    <text evidence="10">Lacks conserved residue(s) required for the propagation of feature annotation.</text>
</comment>
<dbReference type="Proteomes" id="UP000242662">
    <property type="component" value="Unassembled WGS sequence"/>
</dbReference>
<evidence type="ECO:0000256" key="1">
    <source>
        <dbReference type="ARBA" id="ARBA00004651"/>
    </source>
</evidence>
<keyword evidence="2 10" id="KW-1003">Cell membrane</keyword>
<comment type="similarity">
    <text evidence="7 10">Belongs to the fluoride channel Fluc/FEX (TC 1.A.43) family.</text>
</comment>
<keyword evidence="3 10" id="KW-0812">Transmembrane</keyword>
<dbReference type="PANTHER" id="PTHR28259">
    <property type="entry name" value="FLUORIDE EXPORT PROTEIN 1-RELATED"/>
    <property type="match status" value="1"/>
</dbReference>
<dbReference type="GO" id="GO:0005886">
    <property type="term" value="C:plasma membrane"/>
    <property type="evidence" value="ECO:0007669"/>
    <property type="project" value="UniProtKB-SubCell"/>
</dbReference>
<evidence type="ECO:0000256" key="7">
    <source>
        <dbReference type="ARBA" id="ARBA00035120"/>
    </source>
</evidence>
<organism evidence="11 12">
    <name type="scientific">Shouchella lonarensis</name>
    <dbReference type="NCBI Taxonomy" id="1464122"/>
    <lineage>
        <taxon>Bacteria</taxon>
        <taxon>Bacillati</taxon>
        <taxon>Bacillota</taxon>
        <taxon>Bacilli</taxon>
        <taxon>Bacillales</taxon>
        <taxon>Bacillaceae</taxon>
        <taxon>Shouchella</taxon>
    </lineage>
</organism>
<keyword evidence="5 10" id="KW-0472">Membrane</keyword>
<keyword evidence="10" id="KW-0813">Transport</keyword>
<feature type="transmembrane region" description="Helical" evidence="10">
    <location>
        <begin position="81"/>
        <end position="102"/>
    </location>
</feature>
<comment type="subcellular location">
    <subcellularLocation>
        <location evidence="1 10">Cell membrane</location>
        <topology evidence="1 10">Multi-pass membrane protein</topology>
    </subcellularLocation>
</comment>
<dbReference type="Pfam" id="PF02537">
    <property type="entry name" value="CRCB"/>
    <property type="match status" value="1"/>
</dbReference>
<accession>A0A1G6L8S4</accession>
<keyword evidence="4 10" id="KW-1133">Transmembrane helix</keyword>
<evidence type="ECO:0000256" key="10">
    <source>
        <dbReference type="HAMAP-Rule" id="MF_00454"/>
    </source>
</evidence>
<evidence type="ECO:0000256" key="5">
    <source>
        <dbReference type="ARBA" id="ARBA00023136"/>
    </source>
</evidence>
<keyword evidence="6 10" id="KW-0407">Ion channel</keyword>
<dbReference type="HAMAP" id="MF_00454">
    <property type="entry name" value="FluC"/>
    <property type="match status" value="1"/>
</dbReference>
<dbReference type="NCBIfam" id="TIGR00494">
    <property type="entry name" value="crcB"/>
    <property type="match status" value="1"/>
</dbReference>
<dbReference type="AlphaFoldDB" id="A0A1G6L8S4"/>
<dbReference type="PANTHER" id="PTHR28259:SF1">
    <property type="entry name" value="FLUORIDE EXPORT PROTEIN 1-RELATED"/>
    <property type="match status" value="1"/>
</dbReference>
<sequence>MEADPNICRTERGSKMIWLIGVGGAFGAAARYLIGSFIGRYIDQRKEFPFATLLVNVSGSALLGVVAYLHFMEQVNEEIWLLVSVGFFSAYTTFSTFGYETVTMIEKNEWKKAIVYASASVVLSILVTFFSWRCTMYILK</sequence>
<name>A0A1G6L8S4_9BACI</name>
<gene>
    <name evidence="10" type="primary">fluC</name>
    <name evidence="10" type="synonym">crcB</name>
    <name evidence="11" type="ORF">SAMN05421737_10837</name>
</gene>
<feature type="transmembrane region" description="Helical" evidence="10">
    <location>
        <begin position="114"/>
        <end position="132"/>
    </location>
</feature>
<keyword evidence="10" id="KW-0406">Ion transport</keyword>
<comment type="catalytic activity">
    <reaction evidence="8">
        <text>fluoride(in) = fluoride(out)</text>
        <dbReference type="Rhea" id="RHEA:76159"/>
        <dbReference type="ChEBI" id="CHEBI:17051"/>
    </reaction>
    <physiologicalReaction direction="left-to-right" evidence="8">
        <dbReference type="Rhea" id="RHEA:76160"/>
    </physiologicalReaction>
</comment>
<evidence type="ECO:0000256" key="3">
    <source>
        <dbReference type="ARBA" id="ARBA00022692"/>
    </source>
</evidence>
<dbReference type="GO" id="GO:0140114">
    <property type="term" value="P:cellular detoxification of fluoride"/>
    <property type="evidence" value="ECO:0007669"/>
    <property type="project" value="UniProtKB-UniRule"/>
</dbReference>
<dbReference type="STRING" id="1464122.SAMN05421737_10837"/>
<dbReference type="GO" id="GO:0062054">
    <property type="term" value="F:fluoride channel activity"/>
    <property type="evidence" value="ECO:0007669"/>
    <property type="project" value="UniProtKB-UniRule"/>
</dbReference>
<dbReference type="InterPro" id="IPR003691">
    <property type="entry name" value="FluC"/>
</dbReference>
<dbReference type="EMBL" id="FMYM01000008">
    <property type="protein sequence ID" value="SDC39487.1"/>
    <property type="molecule type" value="Genomic_DNA"/>
</dbReference>